<reference evidence="6" key="1">
    <citation type="submission" date="2025-08" db="UniProtKB">
        <authorList>
            <consortium name="RefSeq"/>
        </authorList>
    </citation>
    <scope>IDENTIFICATION</scope>
    <source>
        <tissue evidence="6">Entire body</tissue>
    </source>
</reference>
<evidence type="ECO:0000256" key="2">
    <source>
        <dbReference type="ARBA" id="ARBA00022722"/>
    </source>
</evidence>
<keyword evidence="2" id="KW-0540">Nuclease</keyword>
<dbReference type="GO" id="GO:0046872">
    <property type="term" value="F:metal ion binding"/>
    <property type="evidence" value="ECO:0007669"/>
    <property type="project" value="InterPro"/>
</dbReference>
<organism evidence="5 6">
    <name type="scientific">Agrilus planipennis</name>
    <name type="common">Emerald ash borer</name>
    <name type="synonym">Agrilus marcopoli</name>
    <dbReference type="NCBI Taxonomy" id="224129"/>
    <lineage>
        <taxon>Eukaryota</taxon>
        <taxon>Metazoa</taxon>
        <taxon>Ecdysozoa</taxon>
        <taxon>Arthropoda</taxon>
        <taxon>Hexapoda</taxon>
        <taxon>Insecta</taxon>
        <taxon>Pterygota</taxon>
        <taxon>Neoptera</taxon>
        <taxon>Endopterygota</taxon>
        <taxon>Coleoptera</taxon>
        <taxon>Polyphaga</taxon>
        <taxon>Elateriformia</taxon>
        <taxon>Buprestoidea</taxon>
        <taxon>Buprestidae</taxon>
        <taxon>Agrilinae</taxon>
        <taxon>Agrilus</taxon>
    </lineage>
</organism>
<dbReference type="RefSeq" id="XP_025836578.1">
    <property type="nucleotide sequence ID" value="XM_025980793.1"/>
</dbReference>
<dbReference type="Gene3D" id="3.40.570.10">
    <property type="entry name" value="Extracellular Endonuclease, subunit A"/>
    <property type="match status" value="1"/>
</dbReference>
<dbReference type="GO" id="GO:0003676">
    <property type="term" value="F:nucleic acid binding"/>
    <property type="evidence" value="ECO:0007669"/>
    <property type="project" value="InterPro"/>
</dbReference>
<keyword evidence="3" id="KW-0378">Hydrolase</keyword>
<protein>
    <submittedName>
        <fullName evidence="6">Uncharacterized protein LOC108734051</fullName>
    </submittedName>
</protein>
<proteinExistence type="inferred from homology"/>
<sequence length="403" mass="47215">MLLWGYALNITCILYIQYNGAGPKPLIFKPNEIDGFLGYDLVESNYSSNLNLNDTIILICPNSKIIVDDKKLSKEATNATCYKKDHYYLDVFKGTSPLRAIKCETYPLPKIRKTNRICNNNYQELAIGIKIEDTYLDIINFCFDAIFQRTLYAKFTIKPYSKYHFETKKTNTRYKWSQDGNIYHLGKITFDKIYRKFAYKKYINMQLGLPQESKDYIEDGSIMSKVIVKGQLVSKSDFFYEAFQSLTHHYVNTAPQWMNLNMGNWLHLRKCIKKFLNMYGMDLMVYSGTHGFCQLPDSEGIPQQLYLYIDDFNNKYFPVPQLFWLVLYDPNIRAGVAFVSVNNPYLFVYQEDVLCRDICKKLPWITWDATNAAKGYSYCCEVDELRKSVEEIPNDFIVDRLLH</sequence>
<dbReference type="GO" id="GO:0004521">
    <property type="term" value="F:RNA endonuclease activity"/>
    <property type="evidence" value="ECO:0007669"/>
    <property type="project" value="TreeGrafter"/>
</dbReference>
<gene>
    <name evidence="6" type="primary">LOC108734051</name>
</gene>
<evidence type="ECO:0000256" key="1">
    <source>
        <dbReference type="ARBA" id="ARBA00010052"/>
    </source>
</evidence>
<dbReference type="OrthoDB" id="5960141at2759"/>
<dbReference type="SUPFAM" id="SSF54060">
    <property type="entry name" value="His-Me finger endonucleases"/>
    <property type="match status" value="1"/>
</dbReference>
<dbReference type="InterPro" id="IPR001604">
    <property type="entry name" value="Endo_G_ENPP1-like_dom"/>
</dbReference>
<dbReference type="Proteomes" id="UP000192223">
    <property type="component" value="Unplaced"/>
</dbReference>
<evidence type="ECO:0000313" key="6">
    <source>
        <dbReference type="RefSeq" id="XP_025836578.1"/>
    </source>
</evidence>
<dbReference type="GeneID" id="108734051"/>
<evidence type="ECO:0000259" key="4">
    <source>
        <dbReference type="SMART" id="SM00892"/>
    </source>
</evidence>
<name>A0A7F5RKN4_AGRPL</name>
<dbReference type="PANTHER" id="PTHR13966">
    <property type="entry name" value="ENDONUCLEASE RELATED"/>
    <property type="match status" value="1"/>
</dbReference>
<accession>A0A7F5RKN4</accession>
<keyword evidence="5" id="KW-1185">Reference proteome</keyword>
<keyword evidence="3" id="KW-0255">Endonuclease</keyword>
<dbReference type="GO" id="GO:0006309">
    <property type="term" value="P:apoptotic DNA fragmentation"/>
    <property type="evidence" value="ECO:0007669"/>
    <property type="project" value="TreeGrafter"/>
</dbReference>
<feature type="domain" description="DNA/RNA non-specific endonuclease/pyrophosphatase/phosphodiesterase" evidence="4">
    <location>
        <begin position="135"/>
        <end position="385"/>
    </location>
</feature>
<dbReference type="GO" id="GO:0005634">
    <property type="term" value="C:nucleus"/>
    <property type="evidence" value="ECO:0007669"/>
    <property type="project" value="TreeGrafter"/>
</dbReference>
<dbReference type="KEGG" id="apln:108734051"/>
<dbReference type="GO" id="GO:0005743">
    <property type="term" value="C:mitochondrial inner membrane"/>
    <property type="evidence" value="ECO:0007669"/>
    <property type="project" value="TreeGrafter"/>
</dbReference>
<dbReference type="InterPro" id="IPR044925">
    <property type="entry name" value="His-Me_finger_sf"/>
</dbReference>
<dbReference type="InParanoid" id="A0A7F5RKN4"/>
<evidence type="ECO:0000256" key="3">
    <source>
        <dbReference type="ARBA" id="ARBA00022759"/>
    </source>
</evidence>
<dbReference type="InterPro" id="IPR040255">
    <property type="entry name" value="Non-specific_endonuclease"/>
</dbReference>
<dbReference type="AlphaFoldDB" id="A0A7F5RKN4"/>
<evidence type="ECO:0000313" key="5">
    <source>
        <dbReference type="Proteomes" id="UP000192223"/>
    </source>
</evidence>
<dbReference type="Pfam" id="PF01223">
    <property type="entry name" value="Endonuclease_NS"/>
    <property type="match status" value="1"/>
</dbReference>
<comment type="similarity">
    <text evidence="1">Belongs to the DNA/RNA non-specific endonuclease family.</text>
</comment>
<dbReference type="GO" id="GO:0000014">
    <property type="term" value="F:single-stranded DNA endodeoxyribonuclease activity"/>
    <property type="evidence" value="ECO:0007669"/>
    <property type="project" value="TreeGrafter"/>
</dbReference>
<dbReference type="SMART" id="SM00892">
    <property type="entry name" value="Endonuclease_NS"/>
    <property type="match status" value="1"/>
</dbReference>
<dbReference type="PANTHER" id="PTHR13966:SF19">
    <property type="entry name" value="NUCLEASE EXOG, MITOCHONDRIAL"/>
    <property type="match status" value="1"/>
</dbReference>
<dbReference type="InterPro" id="IPR044929">
    <property type="entry name" value="DNA/RNA_non-sp_Endonuclease_sf"/>
</dbReference>